<dbReference type="PATRIC" id="fig|1288963.3.peg.6"/>
<comment type="similarity">
    <text evidence="1">Belongs to the peptidase M43B family.</text>
</comment>
<keyword evidence="7" id="KW-0482">Metalloprotease</keyword>
<gene>
    <name evidence="12" type="ORF">ADIS_0006</name>
</gene>
<keyword evidence="2" id="KW-0645">Protease</keyword>
<keyword evidence="4 9" id="KW-0732">Signal</keyword>
<dbReference type="NCBIfam" id="TIGR04183">
    <property type="entry name" value="Por_Secre_tail"/>
    <property type="match status" value="1"/>
</dbReference>
<reference evidence="12 13" key="1">
    <citation type="submission" date="2013-02" db="EMBL/GenBank/DDBJ databases">
        <title>A novel strain isolated from Lonar lake, Maharashtra, India.</title>
        <authorList>
            <person name="Singh A."/>
        </authorList>
    </citation>
    <scope>NUCLEOTIDE SEQUENCE [LARGE SCALE GENOMIC DNA]</scope>
    <source>
        <strain evidence="12 13">AK24</strain>
    </source>
</reference>
<dbReference type="SUPFAM" id="SSF55486">
    <property type="entry name" value="Metalloproteases ('zincins'), catalytic domain"/>
    <property type="match status" value="1"/>
</dbReference>
<protein>
    <recommendedName>
        <fullName evidence="14">Peptidase M43 pregnancy-associated plasma-A domain-containing protein</fullName>
    </recommendedName>
</protein>
<evidence type="ECO:0000313" key="12">
    <source>
        <dbReference type="EMBL" id="EON79439.1"/>
    </source>
</evidence>
<comment type="caution">
    <text evidence="12">The sequence shown here is derived from an EMBL/GenBank/DDBJ whole genome shotgun (WGS) entry which is preliminary data.</text>
</comment>
<accession>R7ZZF9</accession>
<evidence type="ECO:0000256" key="8">
    <source>
        <dbReference type="ARBA" id="ARBA00023157"/>
    </source>
</evidence>
<dbReference type="MEROPS" id="M43.007"/>
<feature type="domain" description="Secretion system C-terminal sorting" evidence="11">
    <location>
        <begin position="936"/>
        <end position="1011"/>
    </location>
</feature>
<dbReference type="Proteomes" id="UP000013909">
    <property type="component" value="Unassembled WGS sequence"/>
</dbReference>
<evidence type="ECO:0000259" key="11">
    <source>
        <dbReference type="Pfam" id="PF18962"/>
    </source>
</evidence>
<sequence length="1012" mass="113116">MPLAVAWVFVFTAGFSASAQQAVDVTDHSSLHVHDEKCGAVFMEQLQERELGVFGSKEYFESWLARKKKEVAATGSRLRQMEDSEIRRIPVVVHIIHTGTPVGVEANIPDAQVFSQIEILNQDFRRLNPDAVDTPPEFVSVAGDPRIEFVLAKQDPSGMPTNGINRVRGPRDSYPLGFNAQISELAYWPAEEYLNLWVLPLQSPNIGYASFPVASNLPGLNFPPPTRMTDGVTIDYRYFGVGGNALPVSRGRTATHEVGHFFGLRHIWGDGGCGIDDFVDDTPEQGFFTVGCPPHPRSSCSSVDMFQNFMDYTSDVCMNLFTQGQIERMNTVLAFSPRRNSLLTSRGLQEPELLQNNLQLDKIIDPFRFICSEEVVPKIVVSNVGENLVEQAEVQIRLNDQVLQTRSFDLFLSVGTSDTLFFDPIVLTSSFNFFEAEILTVNGGEDEDPFNNYLNSMPSIASTTGLPFLQSEEGLERWDIFNPDNLITWAPIMLSLDGVSEEAVFLNGFNYNLQGEVDYLISPVFSLVGIDNPQLSFDLAFAPFDSDQFQDGLMVAVSLDCGNTFDAMDYLYNRRDDSLATQPRTFIEFFPSRRDQFRKEVVDLSAYAGNESVRVALLSVNGFGNNIFVKNLALHDQEVYRYNFRIAKKTSPLPITAGLQEVDEVVIENTGNLPIEGFLVDVFMNGRSSEVTTLLITDFGLGIGESRPLELPDFYRFGQNRIDYRIYRPNFDQNGRNSSNLRWHIVQDSSSIAVPWRQDFDRTEALGRWIRINPERNFSSWRVLSEAASGNNFLGLTAIERGDSYWFASPVFDLSGTDRAGLFFVWSGAGFSTSSELAFEVWVSTDGGVTGTSVWRTEGGALNTGESGQPPSVASPELNRREFINFSPFTGQDNVRVYFKVSDQGAPGASLFLDDLELFLSDNPNPVDPGLNNTALFPNPARERFQLAFNFSEFEEVVIRVISPDGKVVLEAVKPHTLNQTYTFDTVKFSKGVYIVQISSRFFAVTKKLIIN</sequence>
<evidence type="ECO:0000256" key="9">
    <source>
        <dbReference type="SAM" id="SignalP"/>
    </source>
</evidence>
<dbReference type="GO" id="GO:0046872">
    <property type="term" value="F:metal ion binding"/>
    <property type="evidence" value="ECO:0007669"/>
    <property type="project" value="UniProtKB-KW"/>
</dbReference>
<evidence type="ECO:0000256" key="7">
    <source>
        <dbReference type="ARBA" id="ARBA00023049"/>
    </source>
</evidence>
<evidence type="ECO:0000256" key="6">
    <source>
        <dbReference type="ARBA" id="ARBA00022833"/>
    </source>
</evidence>
<evidence type="ECO:0000256" key="1">
    <source>
        <dbReference type="ARBA" id="ARBA00008721"/>
    </source>
</evidence>
<dbReference type="GO" id="GO:0008237">
    <property type="term" value="F:metallopeptidase activity"/>
    <property type="evidence" value="ECO:0007669"/>
    <property type="project" value="UniProtKB-KW"/>
</dbReference>
<keyword evidence="3" id="KW-0479">Metal-binding</keyword>
<evidence type="ECO:0000256" key="5">
    <source>
        <dbReference type="ARBA" id="ARBA00022801"/>
    </source>
</evidence>
<evidence type="ECO:0008006" key="14">
    <source>
        <dbReference type="Google" id="ProtNLM"/>
    </source>
</evidence>
<evidence type="ECO:0000256" key="4">
    <source>
        <dbReference type="ARBA" id="ARBA00022729"/>
    </source>
</evidence>
<feature type="signal peptide" evidence="9">
    <location>
        <begin position="1"/>
        <end position="19"/>
    </location>
</feature>
<keyword evidence="8" id="KW-1015">Disulfide bond</keyword>
<name>R7ZZF9_9BACT</name>
<dbReference type="PANTHER" id="PTHR47466">
    <property type="match status" value="1"/>
</dbReference>
<dbReference type="OrthoDB" id="6278496at2"/>
<dbReference type="InterPro" id="IPR024079">
    <property type="entry name" value="MetalloPept_cat_dom_sf"/>
</dbReference>
<dbReference type="PANTHER" id="PTHR47466:SF1">
    <property type="entry name" value="METALLOPROTEASE MEP1 (AFU_ORTHOLOGUE AFUA_1G07730)-RELATED"/>
    <property type="match status" value="1"/>
</dbReference>
<keyword evidence="6" id="KW-0862">Zinc</keyword>
<dbReference type="Pfam" id="PF18962">
    <property type="entry name" value="Por_Secre_tail"/>
    <property type="match status" value="1"/>
</dbReference>
<dbReference type="InterPro" id="IPR026444">
    <property type="entry name" value="Secre_tail"/>
</dbReference>
<feature type="domain" description="Peptidase M43 pregnancy-associated plasma-A" evidence="10">
    <location>
        <begin position="224"/>
        <end position="334"/>
    </location>
</feature>
<dbReference type="GO" id="GO:0006508">
    <property type="term" value="P:proteolysis"/>
    <property type="evidence" value="ECO:0007669"/>
    <property type="project" value="UniProtKB-KW"/>
</dbReference>
<dbReference type="RefSeq" id="WP_010852161.1">
    <property type="nucleotide sequence ID" value="NZ_AQHR01000001.1"/>
</dbReference>
<keyword evidence="13" id="KW-1185">Reference proteome</keyword>
<organism evidence="12 13">
    <name type="scientific">Lunatimonas lonarensis</name>
    <dbReference type="NCBI Taxonomy" id="1232681"/>
    <lineage>
        <taxon>Bacteria</taxon>
        <taxon>Pseudomonadati</taxon>
        <taxon>Bacteroidota</taxon>
        <taxon>Cytophagia</taxon>
        <taxon>Cytophagales</taxon>
        <taxon>Cyclobacteriaceae</taxon>
    </lineage>
</organism>
<dbReference type="STRING" id="1232681.ADIS_0006"/>
<evidence type="ECO:0000256" key="2">
    <source>
        <dbReference type="ARBA" id="ARBA00022670"/>
    </source>
</evidence>
<dbReference type="InterPro" id="IPR008754">
    <property type="entry name" value="Peptidase_M43"/>
</dbReference>
<dbReference type="EMBL" id="AQHR01000001">
    <property type="protein sequence ID" value="EON79439.1"/>
    <property type="molecule type" value="Genomic_DNA"/>
</dbReference>
<dbReference type="Gene3D" id="3.40.390.10">
    <property type="entry name" value="Collagenase (Catalytic Domain)"/>
    <property type="match status" value="1"/>
</dbReference>
<dbReference type="CDD" id="cd04275">
    <property type="entry name" value="ZnMc_pappalysin_like"/>
    <property type="match status" value="1"/>
</dbReference>
<proteinExistence type="inferred from homology"/>
<evidence type="ECO:0000256" key="3">
    <source>
        <dbReference type="ARBA" id="ARBA00022723"/>
    </source>
</evidence>
<dbReference type="AlphaFoldDB" id="R7ZZF9"/>
<evidence type="ECO:0000313" key="13">
    <source>
        <dbReference type="Proteomes" id="UP000013909"/>
    </source>
</evidence>
<keyword evidence="5" id="KW-0378">Hydrolase</keyword>
<evidence type="ECO:0000259" key="10">
    <source>
        <dbReference type="Pfam" id="PF05572"/>
    </source>
</evidence>
<dbReference type="Pfam" id="PF05572">
    <property type="entry name" value="Peptidase_M43"/>
    <property type="match status" value="1"/>
</dbReference>
<feature type="chain" id="PRO_5004462047" description="Peptidase M43 pregnancy-associated plasma-A domain-containing protein" evidence="9">
    <location>
        <begin position="20"/>
        <end position="1012"/>
    </location>
</feature>